<dbReference type="AlphaFoldDB" id="A0A7V7QKF3"/>
<evidence type="ECO:0000313" key="3">
    <source>
        <dbReference type="EMBL" id="KAB1438284.1"/>
    </source>
</evidence>
<dbReference type="Pfam" id="PF21543">
    <property type="entry name" value="CvfB_2nd"/>
    <property type="match status" value="1"/>
</dbReference>
<dbReference type="PANTHER" id="PTHR37296:SF1">
    <property type="entry name" value="CONSERVED VIRULENCE FACTOR B"/>
    <property type="match status" value="1"/>
</dbReference>
<evidence type="ECO:0000313" key="4">
    <source>
        <dbReference type="Proteomes" id="UP000461768"/>
    </source>
</evidence>
<gene>
    <name evidence="3" type="ORF">F7O84_12085</name>
</gene>
<dbReference type="Proteomes" id="UP000461768">
    <property type="component" value="Unassembled WGS sequence"/>
</dbReference>
<keyword evidence="4" id="KW-1185">Reference proteome</keyword>
<dbReference type="InterPro" id="IPR040764">
    <property type="entry name" value="CvfB_WH"/>
</dbReference>
<comment type="similarity">
    <text evidence="1">Belongs to the CvfB family.</text>
</comment>
<dbReference type="InterPro" id="IPR036388">
    <property type="entry name" value="WH-like_DNA-bd_sf"/>
</dbReference>
<dbReference type="Gene3D" id="2.40.50.140">
    <property type="entry name" value="Nucleic acid-binding proteins"/>
    <property type="match status" value="2"/>
</dbReference>
<dbReference type="InterPro" id="IPR048587">
    <property type="entry name" value="CvfB_S1_3rd"/>
</dbReference>
<dbReference type="SUPFAM" id="SSF50249">
    <property type="entry name" value="Nucleic acid-binding proteins"/>
    <property type="match status" value="1"/>
</dbReference>
<evidence type="ECO:0000259" key="2">
    <source>
        <dbReference type="PROSITE" id="PS50126"/>
    </source>
</evidence>
<dbReference type="InterPro" id="IPR012340">
    <property type="entry name" value="NA-bd_OB-fold"/>
</dbReference>
<reference evidence="3 4" key="2">
    <citation type="submission" date="2020-02" db="EMBL/GenBank/DDBJ databases">
        <title>Candidatus Galacturonibacter soehngenii shows hetero-acetogenic catabolism of galacturonic acid but lacks a canonical carbon monoxide dehydrogenase/acetyl-CoA synthase complex.</title>
        <authorList>
            <person name="Diender M."/>
            <person name="Stouten G.R."/>
            <person name="Petersen J.F."/>
            <person name="Nielsen P.H."/>
            <person name="Dueholm M.S."/>
            <person name="Pronk J.T."/>
            <person name="Van Loosdrecht M.C.M."/>
        </authorList>
    </citation>
    <scope>NUCLEOTIDE SEQUENCE [LARGE SCALE GENOMIC DNA]</scope>
    <source>
        <strain evidence="3">GalUA</strain>
    </source>
</reference>
<dbReference type="RefSeq" id="WP_151145458.1">
    <property type="nucleotide sequence ID" value="NZ_WAGX01000005.1"/>
</dbReference>
<dbReference type="Pfam" id="PF17783">
    <property type="entry name" value="WHD_CvfB"/>
    <property type="match status" value="1"/>
</dbReference>
<dbReference type="PIRSF" id="PIRSF012524">
    <property type="entry name" value="YitL_S1"/>
    <property type="match status" value="1"/>
</dbReference>
<dbReference type="GO" id="GO:0003676">
    <property type="term" value="F:nucleic acid binding"/>
    <property type="evidence" value="ECO:0007669"/>
    <property type="project" value="InterPro"/>
</dbReference>
<reference evidence="3 4" key="1">
    <citation type="submission" date="2019-09" db="EMBL/GenBank/DDBJ databases">
        <authorList>
            <person name="Valk L.C."/>
        </authorList>
    </citation>
    <scope>NUCLEOTIDE SEQUENCE [LARGE SCALE GENOMIC DNA]</scope>
    <source>
        <strain evidence="3">GalUA</strain>
    </source>
</reference>
<dbReference type="EMBL" id="WAGX01000005">
    <property type="protein sequence ID" value="KAB1438284.1"/>
    <property type="molecule type" value="Genomic_DNA"/>
</dbReference>
<sequence length="278" mass="31694">MFKLGNKQQLIVVKEVDFGVYLGETKESEERILLPKKQVPEGTKLYDTIEVFVYKDSNDRWIATVKEPKLMLGKVAVLEVLEVGKIGAFLDWGLEKDLLLPFKEQTSRVKQGDHCLVALYIDKSQRLCATMNVYEYLELNSPYKKDDRVTGTIYEESQEFGLFVAVDNKYSALISKKESYGNLKIGDTIQARVINVKEDGKLDLSVREKAYLQMDADALLIMEEIEKRGGALPFNDKVSPEIIKSEFNLSKNAFKRAVGRLLKEGRIEIKENSIIKIN</sequence>
<name>A0A7V7QKF3_9FIRM</name>
<comment type="caution">
    <text evidence="3">The sequence shown here is derived from an EMBL/GenBank/DDBJ whole genome shotgun (WGS) entry which is preliminary data.</text>
</comment>
<dbReference type="Pfam" id="PF13509">
    <property type="entry name" value="S1_2"/>
    <property type="match status" value="2"/>
</dbReference>
<feature type="domain" description="S1 motif" evidence="2">
    <location>
        <begin position="146"/>
        <end position="207"/>
    </location>
</feature>
<dbReference type="OrthoDB" id="9801597at2"/>
<dbReference type="PANTHER" id="PTHR37296">
    <property type="entry name" value="CONSERVED VIRULENCE FACTOR B"/>
    <property type="match status" value="1"/>
</dbReference>
<accession>A0A7V7QKF3</accession>
<dbReference type="InterPro" id="IPR014464">
    <property type="entry name" value="CvfB_fam"/>
</dbReference>
<dbReference type="InterPro" id="IPR003029">
    <property type="entry name" value="S1_domain"/>
</dbReference>
<dbReference type="InterPro" id="IPR039566">
    <property type="entry name" value="CvfB_S1_st"/>
</dbReference>
<protein>
    <submittedName>
        <fullName evidence="3">S1 RNA-binding domain-containing protein</fullName>
    </submittedName>
</protein>
<evidence type="ECO:0000256" key="1">
    <source>
        <dbReference type="PIRNR" id="PIRNR012524"/>
    </source>
</evidence>
<dbReference type="PROSITE" id="PS50126">
    <property type="entry name" value="S1"/>
    <property type="match status" value="1"/>
</dbReference>
<dbReference type="Gene3D" id="1.10.10.10">
    <property type="entry name" value="Winged helix-like DNA-binding domain superfamily/Winged helix DNA-binding domain"/>
    <property type="match status" value="1"/>
</dbReference>
<proteinExistence type="inferred from homology"/>
<organism evidence="3 4">
    <name type="scientific">Candidatus Galacturonatibacter soehngenii</name>
    <dbReference type="NCBI Taxonomy" id="2307010"/>
    <lineage>
        <taxon>Bacteria</taxon>
        <taxon>Bacillati</taxon>
        <taxon>Bacillota</taxon>
        <taxon>Clostridia</taxon>
        <taxon>Lachnospirales</taxon>
        <taxon>Lachnospiraceae</taxon>
        <taxon>Candidatus Galacturonatibacter</taxon>
    </lineage>
</organism>
<dbReference type="SMART" id="SM00316">
    <property type="entry name" value="S1"/>
    <property type="match status" value="1"/>
</dbReference>